<reference evidence="2 3" key="1">
    <citation type="journal article" date="2016" name="Nat. Commun.">
        <title>Thousands of microbial genomes shed light on interconnected biogeochemical processes in an aquifer system.</title>
        <authorList>
            <person name="Anantharaman K."/>
            <person name="Brown C.T."/>
            <person name="Hug L.A."/>
            <person name="Sharon I."/>
            <person name="Castelle C.J."/>
            <person name="Probst A.J."/>
            <person name="Thomas B.C."/>
            <person name="Singh A."/>
            <person name="Wilkins M.J."/>
            <person name="Karaoz U."/>
            <person name="Brodie E.L."/>
            <person name="Williams K.H."/>
            <person name="Hubbard S.S."/>
            <person name="Banfield J.F."/>
        </authorList>
    </citation>
    <scope>NUCLEOTIDE SEQUENCE [LARGE SCALE GENOMIC DNA]</scope>
</reference>
<evidence type="ECO:0000313" key="3">
    <source>
        <dbReference type="Proteomes" id="UP000177478"/>
    </source>
</evidence>
<evidence type="ECO:0000259" key="1">
    <source>
        <dbReference type="Pfam" id="PF01936"/>
    </source>
</evidence>
<dbReference type="STRING" id="1802689.A3F25_01940"/>
<dbReference type="CDD" id="cd10911">
    <property type="entry name" value="PIN_LabA"/>
    <property type="match status" value="1"/>
</dbReference>
<dbReference type="Proteomes" id="UP000177478">
    <property type="component" value="Unassembled WGS sequence"/>
</dbReference>
<comment type="caution">
    <text evidence="2">The sequence shown here is derived from an EMBL/GenBank/DDBJ whole genome shotgun (WGS) entry which is preliminary data.</text>
</comment>
<proteinExistence type="predicted"/>
<dbReference type="InterPro" id="IPR021139">
    <property type="entry name" value="NYN"/>
</dbReference>
<dbReference type="GO" id="GO:0004540">
    <property type="term" value="F:RNA nuclease activity"/>
    <property type="evidence" value="ECO:0007669"/>
    <property type="project" value="InterPro"/>
</dbReference>
<dbReference type="Gene3D" id="3.40.50.1010">
    <property type="entry name" value="5'-nuclease"/>
    <property type="match status" value="1"/>
</dbReference>
<dbReference type="EMBL" id="MGKD01000010">
    <property type="protein sequence ID" value="OGN19892.1"/>
    <property type="molecule type" value="Genomic_DNA"/>
</dbReference>
<accession>A0A1F8G3H9</accession>
<feature type="domain" description="NYN" evidence="1">
    <location>
        <begin position="16"/>
        <end position="164"/>
    </location>
</feature>
<organism evidence="2 3">
    <name type="scientific">Candidatus Yanofskybacteria bacterium RIFCSPHIGHO2_12_FULL_45_19b</name>
    <dbReference type="NCBI Taxonomy" id="1802689"/>
    <lineage>
        <taxon>Bacteria</taxon>
        <taxon>Candidatus Yanofskyibacteriota</taxon>
    </lineage>
</organism>
<dbReference type="PANTHER" id="PTHR35458">
    <property type="entry name" value="SLR0755 PROTEIN"/>
    <property type="match status" value="1"/>
</dbReference>
<dbReference type="AlphaFoldDB" id="A0A1F8G3H9"/>
<evidence type="ECO:0000313" key="2">
    <source>
        <dbReference type="EMBL" id="OGN19892.1"/>
    </source>
</evidence>
<sequence length="174" mass="19385">MVSKKESPVSLVKHQRVGVFVDAQNMYHSAKNLYRAKVNFKKILETAVGERMLVRAFAYVIKTESGEESAFIEALEKSGYEIRVKDLQIFPGGMKKADWDVGMAIDAVILADKVDVAVLVTGDGDFIPLVEYLRVNKGLRVEVVSFERSTSGKLIETVDSFADLGGDPKKYLMY</sequence>
<dbReference type="InterPro" id="IPR047140">
    <property type="entry name" value="LabA"/>
</dbReference>
<gene>
    <name evidence="2" type="ORF">A3F25_01940</name>
</gene>
<name>A0A1F8G3H9_9BACT</name>
<dbReference type="PANTHER" id="PTHR35458:SF8">
    <property type="entry name" value="SLR0650 PROTEIN"/>
    <property type="match status" value="1"/>
</dbReference>
<protein>
    <recommendedName>
        <fullName evidence="1">NYN domain-containing protein</fullName>
    </recommendedName>
</protein>
<dbReference type="Pfam" id="PF01936">
    <property type="entry name" value="NYN"/>
    <property type="match status" value="1"/>
</dbReference>